<dbReference type="InterPro" id="IPR006311">
    <property type="entry name" value="TAT_signal"/>
</dbReference>
<reference evidence="2 3" key="1">
    <citation type="submission" date="2019-01" db="EMBL/GenBank/DDBJ databases">
        <title>Novel species of Nocardioides.</title>
        <authorList>
            <person name="Liu Q."/>
            <person name="Xin Y.-H."/>
        </authorList>
    </citation>
    <scope>NUCLEOTIDE SEQUENCE [LARGE SCALE GENOMIC DNA]</scope>
    <source>
        <strain evidence="2 3">CGMCC 4.6882</strain>
    </source>
</reference>
<gene>
    <name evidence="2" type="ORF">EUA93_11675</name>
</gene>
<keyword evidence="3" id="KW-1185">Reference proteome</keyword>
<protein>
    <submittedName>
        <fullName evidence="2">Uncharacterized protein</fullName>
    </submittedName>
</protein>
<evidence type="ECO:0000313" key="2">
    <source>
        <dbReference type="EMBL" id="RYB94945.1"/>
    </source>
</evidence>
<dbReference type="AlphaFoldDB" id="A0A4Q2S3D9"/>
<dbReference type="EMBL" id="SDWT01000001">
    <property type="protein sequence ID" value="RYB94945.1"/>
    <property type="molecule type" value="Genomic_DNA"/>
</dbReference>
<organism evidence="2 3">
    <name type="scientific">Nocardioides oleivorans</name>
    <dbReference type="NCBI Taxonomy" id="273676"/>
    <lineage>
        <taxon>Bacteria</taxon>
        <taxon>Bacillati</taxon>
        <taxon>Actinomycetota</taxon>
        <taxon>Actinomycetes</taxon>
        <taxon>Propionibacteriales</taxon>
        <taxon>Nocardioidaceae</taxon>
        <taxon>Nocardioides</taxon>
    </lineage>
</organism>
<evidence type="ECO:0000313" key="3">
    <source>
        <dbReference type="Proteomes" id="UP000294071"/>
    </source>
</evidence>
<sequence>MNTTTRTTILGAAGLAVAALTLTQVAPASADGIGVSDAKDLKHGVDLRSVTVDHGAKNVVVTTTHTDLVESFTSGSSGAVFLDTDPDDAGPEYVFVGGFFVGTDYNLLTTDGFATSAWGEPVEGSYRMKVDYEKETVRFRISRAVLGDPDEVRVAVRVAGTKPNGKDTKVDWLGAPRSFTDWVASS</sequence>
<accession>A0A4Q2S3D9</accession>
<comment type="caution">
    <text evidence="2">The sequence shown here is derived from an EMBL/GenBank/DDBJ whole genome shotgun (WGS) entry which is preliminary data.</text>
</comment>
<feature type="chain" id="PRO_5020744849" evidence="1">
    <location>
        <begin position="31"/>
        <end position="186"/>
    </location>
</feature>
<dbReference type="PROSITE" id="PS51318">
    <property type="entry name" value="TAT"/>
    <property type="match status" value="1"/>
</dbReference>
<dbReference type="Proteomes" id="UP000294071">
    <property type="component" value="Unassembled WGS sequence"/>
</dbReference>
<keyword evidence="1" id="KW-0732">Signal</keyword>
<feature type="signal peptide" evidence="1">
    <location>
        <begin position="1"/>
        <end position="30"/>
    </location>
</feature>
<dbReference type="OrthoDB" id="3780559at2"/>
<evidence type="ECO:0000256" key="1">
    <source>
        <dbReference type="SAM" id="SignalP"/>
    </source>
</evidence>
<name>A0A4Q2S3D9_9ACTN</name>
<dbReference type="RefSeq" id="WP_129400289.1">
    <property type="nucleotide sequence ID" value="NZ_SDWT01000001.1"/>
</dbReference>
<proteinExistence type="predicted"/>